<gene>
    <name evidence="3" type="ORF">PMAYCL1PPCAC_30830</name>
</gene>
<feature type="non-terminal residue" evidence="3">
    <location>
        <position position="1"/>
    </location>
</feature>
<protein>
    <submittedName>
        <fullName evidence="3">Uncharacterized protein</fullName>
    </submittedName>
</protein>
<organism evidence="3 4">
    <name type="scientific">Pristionchus mayeri</name>
    <dbReference type="NCBI Taxonomy" id="1317129"/>
    <lineage>
        <taxon>Eukaryota</taxon>
        <taxon>Metazoa</taxon>
        <taxon>Ecdysozoa</taxon>
        <taxon>Nematoda</taxon>
        <taxon>Chromadorea</taxon>
        <taxon>Rhabditida</taxon>
        <taxon>Rhabditina</taxon>
        <taxon>Diplogasteromorpha</taxon>
        <taxon>Diplogasteroidea</taxon>
        <taxon>Neodiplogasteridae</taxon>
        <taxon>Pristionchus</taxon>
    </lineage>
</organism>
<name>A0AAN5DDE5_9BILA</name>
<feature type="transmembrane region" description="Helical" evidence="2">
    <location>
        <begin position="20"/>
        <end position="40"/>
    </location>
</feature>
<feature type="compositionally biased region" description="Basic and acidic residues" evidence="1">
    <location>
        <begin position="119"/>
        <end position="135"/>
    </location>
</feature>
<reference evidence="4" key="1">
    <citation type="submission" date="2022-10" db="EMBL/GenBank/DDBJ databases">
        <title>Genome assembly of Pristionchus species.</title>
        <authorList>
            <person name="Yoshida K."/>
            <person name="Sommer R.J."/>
        </authorList>
    </citation>
    <scope>NUCLEOTIDE SEQUENCE [LARGE SCALE GENOMIC DNA]</scope>
    <source>
        <strain evidence="4">RS5460</strain>
    </source>
</reference>
<keyword evidence="2" id="KW-0472">Membrane</keyword>
<dbReference type="EMBL" id="BTRK01000006">
    <property type="protein sequence ID" value="GMR60635.1"/>
    <property type="molecule type" value="Genomic_DNA"/>
</dbReference>
<keyword evidence="4" id="KW-1185">Reference proteome</keyword>
<evidence type="ECO:0000256" key="1">
    <source>
        <dbReference type="SAM" id="MobiDB-lite"/>
    </source>
</evidence>
<accession>A0AAN5DDE5</accession>
<comment type="caution">
    <text evidence="3">The sequence shown here is derived from an EMBL/GenBank/DDBJ whole genome shotgun (WGS) entry which is preliminary data.</text>
</comment>
<keyword evidence="2" id="KW-0812">Transmembrane</keyword>
<evidence type="ECO:0000313" key="4">
    <source>
        <dbReference type="Proteomes" id="UP001328107"/>
    </source>
</evidence>
<feature type="region of interest" description="Disordered" evidence="1">
    <location>
        <begin position="119"/>
        <end position="144"/>
    </location>
</feature>
<dbReference type="AlphaFoldDB" id="A0AAN5DDE5"/>
<evidence type="ECO:0000256" key="2">
    <source>
        <dbReference type="SAM" id="Phobius"/>
    </source>
</evidence>
<sequence>QESPNVNCLYMVPRCPFSPLVVIFIITVSLLASGIIVAIIDIERYGAGLYLALVSVVVVVVALAFCLVGTDEQTEPTVAKKVWSTTRQTIRRYAKKESTRVIPPINIVHIDLDVDSKSLTSQREDETGRSIRSFEMEEENEEQL</sequence>
<dbReference type="Proteomes" id="UP001328107">
    <property type="component" value="Unassembled WGS sequence"/>
</dbReference>
<keyword evidence="2" id="KW-1133">Transmembrane helix</keyword>
<evidence type="ECO:0000313" key="3">
    <source>
        <dbReference type="EMBL" id="GMR60635.1"/>
    </source>
</evidence>
<proteinExistence type="predicted"/>
<feature type="transmembrane region" description="Helical" evidence="2">
    <location>
        <begin position="47"/>
        <end position="70"/>
    </location>
</feature>